<organism evidence="2 3">
    <name type="scientific">Nocardioides daphniae</name>
    <dbReference type="NCBI Taxonomy" id="402297"/>
    <lineage>
        <taxon>Bacteria</taxon>
        <taxon>Bacillati</taxon>
        <taxon>Actinomycetota</taxon>
        <taxon>Actinomycetes</taxon>
        <taxon>Propionibacteriales</taxon>
        <taxon>Nocardioidaceae</taxon>
        <taxon>Nocardioides</taxon>
    </lineage>
</organism>
<protein>
    <recommendedName>
        <fullName evidence="4">WXG100 family type VII secretion target</fullName>
    </recommendedName>
</protein>
<dbReference type="Gene3D" id="1.10.287.1060">
    <property type="entry name" value="ESAT-6-like"/>
    <property type="match status" value="1"/>
</dbReference>
<evidence type="ECO:0000313" key="3">
    <source>
        <dbReference type="Proteomes" id="UP000630594"/>
    </source>
</evidence>
<comment type="caution">
    <text evidence="2">The sequence shown here is derived from an EMBL/GenBank/DDBJ whole genome shotgun (WGS) entry which is preliminary data.</text>
</comment>
<evidence type="ECO:0000313" key="2">
    <source>
        <dbReference type="EMBL" id="GGD09759.1"/>
    </source>
</evidence>
<dbReference type="SUPFAM" id="SSF140453">
    <property type="entry name" value="EsxAB dimer-like"/>
    <property type="match status" value="1"/>
</dbReference>
<accession>A0ABQ1Q171</accession>
<proteinExistence type="predicted"/>
<dbReference type="Proteomes" id="UP000630594">
    <property type="component" value="Unassembled WGS sequence"/>
</dbReference>
<dbReference type="RefSeq" id="WP_188420838.1">
    <property type="nucleotide sequence ID" value="NZ_BMCK01000001.1"/>
</dbReference>
<dbReference type="InterPro" id="IPR036689">
    <property type="entry name" value="ESAT-6-like_sf"/>
</dbReference>
<name>A0ABQ1Q171_9ACTN</name>
<reference evidence="3" key="1">
    <citation type="journal article" date="2019" name="Int. J. Syst. Evol. Microbiol.">
        <title>The Global Catalogue of Microorganisms (GCM) 10K type strain sequencing project: providing services to taxonomists for standard genome sequencing and annotation.</title>
        <authorList>
            <consortium name="The Broad Institute Genomics Platform"/>
            <consortium name="The Broad Institute Genome Sequencing Center for Infectious Disease"/>
            <person name="Wu L."/>
            <person name="Ma J."/>
        </authorList>
    </citation>
    <scope>NUCLEOTIDE SEQUENCE [LARGE SCALE GENOMIC DNA]</scope>
    <source>
        <strain evidence="3">CCM 7403</strain>
    </source>
</reference>
<evidence type="ECO:0008006" key="4">
    <source>
        <dbReference type="Google" id="ProtNLM"/>
    </source>
</evidence>
<dbReference type="EMBL" id="BMCK01000001">
    <property type="protein sequence ID" value="GGD09759.1"/>
    <property type="molecule type" value="Genomic_DNA"/>
</dbReference>
<feature type="region of interest" description="Disordered" evidence="1">
    <location>
        <begin position="20"/>
        <end position="42"/>
    </location>
</feature>
<sequence length="605" mass="67437">MGGHFSIDVDVPQLRRAQRRMGNHAATLSTREKQARGAPARWAPHWKGKAATHISAQARELCQDTRGLVGDLEQAADAVKVFANRLDEALDVELPDLNARWEAAQQAYDAAHAKATKARSKATSDIPDDATDADRLRLDRNADRALGSAISAAGSTLASAGQKLEEEYDDLLADLRRAARRLSRALASTVPLPLDAEKAGHFTQRAIDGHPMGTLPTDQLWDELQKKAEDEFGGPSYELMEELRYPPDDLGEVEATLARARELGLEPLLYREALEHYWFLEAALAAGIDVAAWDPEKGAAANEEIIKQVYRYYGDLYLENADLQWAGMANMIGPSFAGGFLDLSMIRDWAKAVEKYAPPGRFGELEHLKTLASLTDDDLKFYEVTLLGMQKDIFRDQGTMHEAYRQGGMKAIKELYESGALDRATYESWKDIHSGDPARVEAGNEQFLLREQKQIIDAKYLEMYDHPVTGQVVTWGMTQIGKPSIPGAKSFPELYPLVVPVETPGAENIGVPFTPWQTDNPLQGTVWVETPFAHGNVAQFDDRWKLITEDTLPKYQQLLRDDPDLARALIAADVGGRVDEYRLKNTIDDILRQLATDWEVDRVEQ</sequence>
<gene>
    <name evidence="2" type="ORF">GCM10007231_05760</name>
</gene>
<keyword evidence="3" id="KW-1185">Reference proteome</keyword>
<evidence type="ECO:0000256" key="1">
    <source>
        <dbReference type="SAM" id="MobiDB-lite"/>
    </source>
</evidence>